<dbReference type="AlphaFoldDB" id="A0A6I6JBV3"/>
<proteinExistence type="predicted"/>
<dbReference type="RefSeq" id="WP_158947477.1">
    <property type="nucleotide sequence ID" value="NZ_CP046400.1"/>
</dbReference>
<gene>
    <name evidence="1" type="ORF">GM415_08985</name>
</gene>
<protein>
    <submittedName>
        <fullName evidence="1">Uncharacterized protein</fullName>
    </submittedName>
</protein>
<dbReference type="KEGG" id="psel:GM415_08985"/>
<evidence type="ECO:0000313" key="2">
    <source>
        <dbReference type="Proteomes" id="UP000428328"/>
    </source>
</evidence>
<sequence>MKRPAALSESHNRRFQTLKKQLLTACAIGDVNGGKLVARDLKNLLLPTGHHTKYYEMLLNLCEMLILKKEYGTANGYLERIVSTTKESTRLFQEASFLLAIGKMHSHDLDGAEKYLRASLHSTAIKDPTRRKEFLKRISQRFEEESLIASLGAGDVSIDIDKIIAQVEKNFVSNISDDEIMGEIGRVVPQQALEFVKRMSDMANRQLTHHERKMLPPPPASKDIIRIGQTTFAALSRRLWLSICPPESKFQMALDAAQDPKTIVIGIVTELTSQGFGFPATMALAGISTYLLKITINGYCKKFQPTPIMKHRYERTKNEP</sequence>
<dbReference type="Proteomes" id="UP000428328">
    <property type="component" value="Chromosome"/>
</dbReference>
<name>A0A6I6JBV3_9BACT</name>
<evidence type="ECO:0000313" key="1">
    <source>
        <dbReference type="EMBL" id="QGY40256.1"/>
    </source>
</evidence>
<accession>A0A6I6JBV3</accession>
<dbReference type="EMBL" id="CP046400">
    <property type="protein sequence ID" value="QGY40256.1"/>
    <property type="molecule type" value="Genomic_DNA"/>
</dbReference>
<organism evidence="1 2">
    <name type="scientific">Pseudodesulfovibrio cashew</name>
    <dbReference type="NCBI Taxonomy" id="2678688"/>
    <lineage>
        <taxon>Bacteria</taxon>
        <taxon>Pseudomonadati</taxon>
        <taxon>Thermodesulfobacteriota</taxon>
        <taxon>Desulfovibrionia</taxon>
        <taxon>Desulfovibrionales</taxon>
        <taxon>Desulfovibrionaceae</taxon>
    </lineage>
</organism>
<keyword evidence="2" id="KW-1185">Reference proteome</keyword>
<reference evidence="1 2" key="1">
    <citation type="submission" date="2019-11" db="EMBL/GenBank/DDBJ databases">
        <authorList>
            <person name="Zheng R.K."/>
            <person name="Sun C.M."/>
        </authorList>
    </citation>
    <scope>NUCLEOTIDE SEQUENCE [LARGE SCALE GENOMIC DNA]</scope>
    <source>
        <strain evidence="1 2">SRB007</strain>
    </source>
</reference>